<dbReference type="GO" id="GO:0016787">
    <property type="term" value="F:hydrolase activity"/>
    <property type="evidence" value="ECO:0007669"/>
    <property type="project" value="UniProtKB-UniRule"/>
</dbReference>
<dbReference type="PANTHER" id="PTHR14226">
    <property type="entry name" value="NEUROPATHY TARGET ESTERASE/SWISS CHEESE D.MELANOGASTER"/>
    <property type="match status" value="1"/>
</dbReference>
<dbReference type="Pfam" id="PF01734">
    <property type="entry name" value="Patatin"/>
    <property type="match status" value="1"/>
</dbReference>
<feature type="short sequence motif" description="DGA/G" evidence="4">
    <location>
        <begin position="221"/>
        <end position="223"/>
    </location>
</feature>
<sequence length="373" mass="40877">MTIKTLGGGGDDGELRDEIGLCLSGGGYRAMLFHVGALWRLMKSGKLLEIDRISSVSGGSITAGVLAIAWDELKVGGLDAFQARVVTPLRRMAGVTVDKRSILSGILLPGTIGQFVARAYDEHLFDGATLQDLPDWPVFVFNATNLETGTLFRFTKAEARDWRVGRIDKPRFKIAHAVAASSAFPPVLSPFVLDVEPSDFDPLTGKEIADDRFRSEISLTDGGVYDNLGIEQVWKRCKTVLVSDGGGRIEDDPSPPGDWARGAKRVLDVVDHQVRNLRKRQVVCSLVAKERMGTYWGIRTDIADYQLPDPYPAPHVDTLRIAGIATRLRRMNASEQELLINWGYAVADAAVRRYWPDGFAGQPVLPYPTVGVA</sequence>
<reference evidence="6 7" key="1">
    <citation type="submission" date="2020-08" db="EMBL/GenBank/DDBJ databases">
        <title>Genomic Encyclopedia of Type Strains, Phase IV (KMG-IV): sequencing the most valuable type-strain genomes for metagenomic binning, comparative biology and taxonomic classification.</title>
        <authorList>
            <person name="Goeker M."/>
        </authorList>
    </citation>
    <scope>NUCLEOTIDE SEQUENCE [LARGE SCALE GENOMIC DNA]</scope>
    <source>
        <strain evidence="6 7">DSM 25622</strain>
    </source>
</reference>
<protein>
    <submittedName>
        <fullName evidence="6">NTE family protein</fullName>
    </submittedName>
</protein>
<evidence type="ECO:0000256" key="2">
    <source>
        <dbReference type="ARBA" id="ARBA00022963"/>
    </source>
</evidence>
<keyword evidence="7" id="KW-1185">Reference proteome</keyword>
<organism evidence="6 7">
    <name type="scientific">Muricoccus pecuniae</name>
    <dbReference type="NCBI Taxonomy" id="693023"/>
    <lineage>
        <taxon>Bacteria</taxon>
        <taxon>Pseudomonadati</taxon>
        <taxon>Pseudomonadota</taxon>
        <taxon>Alphaproteobacteria</taxon>
        <taxon>Acetobacterales</taxon>
        <taxon>Roseomonadaceae</taxon>
        <taxon>Muricoccus</taxon>
    </lineage>
</organism>
<evidence type="ECO:0000256" key="4">
    <source>
        <dbReference type="PROSITE-ProRule" id="PRU01161"/>
    </source>
</evidence>
<keyword evidence="2 4" id="KW-0442">Lipid degradation</keyword>
<dbReference type="PANTHER" id="PTHR14226:SF78">
    <property type="entry name" value="SLR0060 PROTEIN"/>
    <property type="match status" value="1"/>
</dbReference>
<keyword evidence="1 4" id="KW-0378">Hydrolase</keyword>
<evidence type="ECO:0000313" key="6">
    <source>
        <dbReference type="EMBL" id="MBB5695972.1"/>
    </source>
</evidence>
<dbReference type="InterPro" id="IPR050301">
    <property type="entry name" value="NTE"/>
</dbReference>
<proteinExistence type="predicted"/>
<evidence type="ECO:0000256" key="1">
    <source>
        <dbReference type="ARBA" id="ARBA00022801"/>
    </source>
</evidence>
<feature type="domain" description="PNPLA" evidence="5">
    <location>
        <begin position="22"/>
        <end position="234"/>
    </location>
</feature>
<feature type="active site" description="Proton acceptor" evidence="4">
    <location>
        <position position="221"/>
    </location>
</feature>
<dbReference type="PROSITE" id="PS51635">
    <property type="entry name" value="PNPLA"/>
    <property type="match status" value="1"/>
</dbReference>
<dbReference type="InterPro" id="IPR002641">
    <property type="entry name" value="PNPLA_dom"/>
</dbReference>
<evidence type="ECO:0000313" key="7">
    <source>
        <dbReference type="Proteomes" id="UP000580654"/>
    </source>
</evidence>
<keyword evidence="3 4" id="KW-0443">Lipid metabolism</keyword>
<dbReference type="AlphaFoldDB" id="A0A840YLI0"/>
<evidence type="ECO:0000256" key="3">
    <source>
        <dbReference type="ARBA" id="ARBA00023098"/>
    </source>
</evidence>
<accession>A0A840YLI0</accession>
<evidence type="ECO:0000259" key="5">
    <source>
        <dbReference type="PROSITE" id="PS51635"/>
    </source>
</evidence>
<dbReference type="InterPro" id="IPR016035">
    <property type="entry name" value="Acyl_Trfase/lysoPLipase"/>
</dbReference>
<dbReference type="EMBL" id="JACIJD010000026">
    <property type="protein sequence ID" value="MBB5695972.1"/>
    <property type="molecule type" value="Genomic_DNA"/>
</dbReference>
<dbReference type="Proteomes" id="UP000580654">
    <property type="component" value="Unassembled WGS sequence"/>
</dbReference>
<dbReference type="SUPFAM" id="SSF52151">
    <property type="entry name" value="FabD/lysophospholipase-like"/>
    <property type="match status" value="1"/>
</dbReference>
<comment type="caution">
    <text evidence="4">Lacks conserved residue(s) required for the propagation of feature annotation.</text>
</comment>
<gene>
    <name evidence="6" type="ORF">FHS87_004040</name>
</gene>
<dbReference type="Gene3D" id="3.40.1090.10">
    <property type="entry name" value="Cytosolic phospholipase A2 catalytic domain"/>
    <property type="match status" value="2"/>
</dbReference>
<comment type="caution">
    <text evidence="6">The sequence shown here is derived from an EMBL/GenBank/DDBJ whole genome shotgun (WGS) entry which is preliminary data.</text>
</comment>
<feature type="active site" description="Nucleophile" evidence="4">
    <location>
        <position position="57"/>
    </location>
</feature>
<dbReference type="RefSeq" id="WP_184521122.1">
    <property type="nucleotide sequence ID" value="NZ_JACIJD010000026.1"/>
</dbReference>
<name>A0A840YLI0_9PROT</name>
<dbReference type="GO" id="GO:0016042">
    <property type="term" value="P:lipid catabolic process"/>
    <property type="evidence" value="ECO:0007669"/>
    <property type="project" value="UniProtKB-UniRule"/>
</dbReference>